<dbReference type="AlphaFoldDB" id="A0A1M5LCK0"/>
<reference evidence="5" key="1">
    <citation type="submission" date="2016-11" db="EMBL/GenBank/DDBJ databases">
        <authorList>
            <person name="Varghese N."/>
            <person name="Submissions S."/>
        </authorList>
    </citation>
    <scope>NUCLEOTIDE SEQUENCE [LARGE SCALE GENOMIC DNA]</scope>
    <source>
        <strain evidence="5">DSM 24579</strain>
    </source>
</reference>
<dbReference type="GO" id="GO:0032259">
    <property type="term" value="P:methylation"/>
    <property type="evidence" value="ECO:0007669"/>
    <property type="project" value="UniProtKB-KW"/>
</dbReference>
<dbReference type="InterPro" id="IPR019257">
    <property type="entry name" value="MeTrfase_dom"/>
</dbReference>
<dbReference type="STRING" id="1073325.SAMN05444483_11928"/>
<dbReference type="Gene3D" id="3.40.50.150">
    <property type="entry name" value="Vaccinia Virus protein VP39"/>
    <property type="match status" value="1"/>
</dbReference>
<evidence type="ECO:0000256" key="1">
    <source>
        <dbReference type="ARBA" id="ARBA00022603"/>
    </source>
</evidence>
<dbReference type="Pfam" id="PF10017">
    <property type="entry name" value="Methyltransf_33"/>
    <property type="match status" value="1"/>
</dbReference>
<dbReference type="OrthoDB" id="5289726at2"/>
<dbReference type="InterPro" id="IPR035094">
    <property type="entry name" value="EgtD"/>
</dbReference>
<dbReference type="GO" id="GO:0008168">
    <property type="term" value="F:methyltransferase activity"/>
    <property type="evidence" value="ECO:0007669"/>
    <property type="project" value="UniProtKB-KW"/>
</dbReference>
<keyword evidence="2 4" id="KW-0808">Transferase</keyword>
<evidence type="ECO:0000313" key="5">
    <source>
        <dbReference type="Proteomes" id="UP000183945"/>
    </source>
</evidence>
<gene>
    <name evidence="4" type="ORF">SAMN05444483_11928</name>
</gene>
<dbReference type="NCBIfam" id="TIGR03438">
    <property type="entry name" value="egtD_ergothio"/>
    <property type="match status" value="1"/>
</dbReference>
<dbReference type="InterPro" id="IPR051128">
    <property type="entry name" value="EgtD_Methyltrsf_superfamily"/>
</dbReference>
<dbReference type="RefSeq" id="WP_072881536.1">
    <property type="nucleotide sequence ID" value="NZ_FQVT01000019.1"/>
</dbReference>
<proteinExistence type="predicted"/>
<protein>
    <submittedName>
        <fullName evidence="4">Dimethylhistidine N-methyltransferase</fullName>
    </submittedName>
</protein>
<name>A0A1M5LCK0_SALEC</name>
<dbReference type="PANTHER" id="PTHR43397:SF1">
    <property type="entry name" value="ERGOTHIONEINE BIOSYNTHESIS PROTEIN 1"/>
    <property type="match status" value="1"/>
</dbReference>
<keyword evidence="5" id="KW-1185">Reference proteome</keyword>
<accession>A0A1M5LCK0</accession>
<dbReference type="PANTHER" id="PTHR43397">
    <property type="entry name" value="ERGOTHIONEINE BIOSYNTHESIS PROTEIN 1"/>
    <property type="match status" value="1"/>
</dbReference>
<dbReference type="Proteomes" id="UP000183945">
    <property type="component" value="Unassembled WGS sequence"/>
</dbReference>
<sequence length="328" mass="38214">MKTTSTKFQSAFEEDVYKGLISFPKYLHSKYIYDQKGDKLFQQIMDMPEYYLTNCEFNILQRHKDAIAEIIGEERGKLHTNKGFDLIELGAGDGKKTKILLKHLVDKNYDFKYLPIDISQHVLDELAASLNVEIPRLNVKIQQGTYFKTLENIADYSERRKVILVLGSNIGNLMHEDAINFLRNIQQAMSPDDMLIMGFDQKKDPQKILDAYNDPAGITEAFNKNLLVRINRELDANFDVDNFLHWETYDPESGTAKSFLVSKIAQRVHLNKLELEVKFDAWESIHTEISQKYDDKVVEWLAKEAGLSIENSFKDRENYYKNYIFKRV</sequence>
<evidence type="ECO:0000256" key="2">
    <source>
        <dbReference type="ARBA" id="ARBA00022679"/>
    </source>
</evidence>
<dbReference type="EMBL" id="FQVT01000019">
    <property type="protein sequence ID" value="SHG62738.1"/>
    <property type="molecule type" value="Genomic_DNA"/>
</dbReference>
<feature type="domain" description="Histidine-specific methyltransferase SAM-dependent" evidence="3">
    <location>
        <begin position="12"/>
        <end position="326"/>
    </location>
</feature>
<evidence type="ECO:0000259" key="3">
    <source>
        <dbReference type="Pfam" id="PF10017"/>
    </source>
</evidence>
<dbReference type="InterPro" id="IPR029063">
    <property type="entry name" value="SAM-dependent_MTases_sf"/>
</dbReference>
<evidence type="ECO:0000313" key="4">
    <source>
        <dbReference type="EMBL" id="SHG62738.1"/>
    </source>
</evidence>
<organism evidence="4 5">
    <name type="scientific">Salegentibacter echinorum</name>
    <dbReference type="NCBI Taxonomy" id="1073325"/>
    <lineage>
        <taxon>Bacteria</taxon>
        <taxon>Pseudomonadati</taxon>
        <taxon>Bacteroidota</taxon>
        <taxon>Flavobacteriia</taxon>
        <taxon>Flavobacteriales</taxon>
        <taxon>Flavobacteriaceae</taxon>
        <taxon>Salegentibacter</taxon>
    </lineage>
</organism>
<keyword evidence="1 4" id="KW-0489">Methyltransferase</keyword>
<dbReference type="PIRSF" id="PIRSF018005">
    <property type="entry name" value="UCP018005"/>
    <property type="match status" value="1"/>
</dbReference>
<dbReference type="InterPro" id="IPR017804">
    <property type="entry name" value="MeTrfase_EgtD-like"/>
</dbReference>
<dbReference type="SUPFAM" id="SSF53335">
    <property type="entry name" value="S-adenosyl-L-methionine-dependent methyltransferases"/>
    <property type="match status" value="1"/>
</dbReference>